<organism evidence="2 3">
    <name type="scientific">Methanobrevibacter arboriphilus JCM 13429 = DSM 1125</name>
    <dbReference type="NCBI Taxonomy" id="1300164"/>
    <lineage>
        <taxon>Archaea</taxon>
        <taxon>Methanobacteriati</taxon>
        <taxon>Methanobacteriota</taxon>
        <taxon>Methanomada group</taxon>
        <taxon>Methanobacteria</taxon>
        <taxon>Methanobacteriales</taxon>
        <taxon>Methanobacteriaceae</taxon>
        <taxon>Methanobrevibacter</taxon>
    </lineage>
</organism>
<feature type="transmembrane region" description="Helical" evidence="1">
    <location>
        <begin position="113"/>
        <end position="134"/>
    </location>
</feature>
<name>A0A1V6N4K8_METAZ</name>
<keyword evidence="1" id="KW-0472">Membrane</keyword>
<gene>
    <name evidence="2" type="ORF">MBBAR_1c00050</name>
</gene>
<accession>A0A1V6N4K8</accession>
<keyword evidence="1" id="KW-1133">Transmembrane helix</keyword>
<protein>
    <recommendedName>
        <fullName evidence="4">DUF308 domain-containing protein</fullName>
    </recommendedName>
</protein>
<dbReference type="Pfam" id="PF03729">
    <property type="entry name" value="DUF308"/>
    <property type="match status" value="1"/>
</dbReference>
<dbReference type="EMBL" id="JXMW01000001">
    <property type="protein sequence ID" value="OQD59611.1"/>
    <property type="molecule type" value="Genomic_DNA"/>
</dbReference>
<proteinExistence type="predicted"/>
<sequence>MKKSMLSILAIVLGLIIIAFPMVGLIGAQAIIGVAVLLMGVFLLISGISEVDYSPSRGIATVIIGILILILGLILLFSPNTFAFLAALTIYLAGILLIIAGLVTLIGNKDSGFSFWSGVLGIILGVIYIILGTYARDPMVLGALIGIWLILTGIIRLLDN</sequence>
<evidence type="ECO:0000256" key="1">
    <source>
        <dbReference type="SAM" id="Phobius"/>
    </source>
</evidence>
<evidence type="ECO:0000313" key="2">
    <source>
        <dbReference type="EMBL" id="OQD59611.1"/>
    </source>
</evidence>
<comment type="caution">
    <text evidence="2">The sequence shown here is derived from an EMBL/GenBank/DDBJ whole genome shotgun (WGS) entry which is preliminary data.</text>
</comment>
<dbReference type="OrthoDB" id="78448at2157"/>
<keyword evidence="1" id="KW-0812">Transmembrane</keyword>
<dbReference type="PANTHER" id="PTHR34989">
    <property type="entry name" value="PROTEIN HDED"/>
    <property type="match status" value="1"/>
</dbReference>
<dbReference type="GO" id="GO:0005886">
    <property type="term" value="C:plasma membrane"/>
    <property type="evidence" value="ECO:0007669"/>
    <property type="project" value="TreeGrafter"/>
</dbReference>
<dbReference type="PANTHER" id="PTHR34989:SF1">
    <property type="entry name" value="PROTEIN HDED"/>
    <property type="match status" value="1"/>
</dbReference>
<evidence type="ECO:0008006" key="4">
    <source>
        <dbReference type="Google" id="ProtNLM"/>
    </source>
</evidence>
<reference evidence="2 3" key="1">
    <citation type="submission" date="2014-12" db="EMBL/GenBank/DDBJ databases">
        <title>Genome sequence of Methanobrevibacter arboriphilicus DH1, DSM1125.</title>
        <authorList>
            <person name="Poehlein A."/>
            <person name="Thauer R.K."/>
            <person name="Seedorf H."/>
            <person name="Daniel R."/>
        </authorList>
    </citation>
    <scope>NUCLEOTIDE SEQUENCE [LARGE SCALE GENOMIC DNA]</scope>
    <source>
        <strain evidence="2 3">DH1</strain>
    </source>
</reference>
<dbReference type="InterPro" id="IPR052712">
    <property type="entry name" value="Acid_resist_chaperone_HdeD"/>
</dbReference>
<dbReference type="Proteomes" id="UP000191661">
    <property type="component" value="Unassembled WGS sequence"/>
</dbReference>
<dbReference type="AlphaFoldDB" id="A0A1V6N4K8"/>
<feature type="transmembrane region" description="Helical" evidence="1">
    <location>
        <begin position="140"/>
        <end position="158"/>
    </location>
</feature>
<feature type="transmembrane region" description="Helical" evidence="1">
    <location>
        <begin position="31"/>
        <end position="51"/>
    </location>
</feature>
<dbReference type="InterPro" id="IPR005325">
    <property type="entry name" value="DUF308_memb"/>
</dbReference>
<feature type="transmembrane region" description="Helical" evidence="1">
    <location>
        <begin position="83"/>
        <end position="106"/>
    </location>
</feature>
<dbReference type="RefSeq" id="WP_080459251.1">
    <property type="nucleotide sequence ID" value="NZ_JXMW01000001.1"/>
</dbReference>
<evidence type="ECO:0000313" key="3">
    <source>
        <dbReference type="Proteomes" id="UP000191661"/>
    </source>
</evidence>
<keyword evidence="3" id="KW-1185">Reference proteome</keyword>
<feature type="transmembrane region" description="Helical" evidence="1">
    <location>
        <begin position="58"/>
        <end position="77"/>
    </location>
</feature>